<dbReference type="Pfam" id="PF21079">
    <property type="entry name" value="GDH_HM2"/>
    <property type="match status" value="1"/>
</dbReference>
<feature type="domain" description="NAD-glutamate dehydrogenase catalytic" evidence="2">
    <location>
        <begin position="726"/>
        <end position="1222"/>
    </location>
</feature>
<feature type="domain" description="NAD-glutamate dehydrogenase ACT3" evidence="6">
    <location>
        <begin position="545"/>
        <end position="625"/>
    </location>
</feature>
<dbReference type="InParanoid" id="A0A2G4YPI2"/>
<dbReference type="Pfam" id="PF21078">
    <property type="entry name" value="GDH_HM3"/>
    <property type="match status" value="1"/>
</dbReference>
<dbReference type="PANTHER" id="PTHR43403:SF1">
    <property type="entry name" value="NAD-SPECIFIC GLUTAMATE DEHYDROGENASE"/>
    <property type="match status" value="1"/>
</dbReference>
<accession>A0A2G4YPI2</accession>
<dbReference type="GO" id="GO:0004069">
    <property type="term" value="F:L-aspartate:2-oxoglutarate aminotransferase activity"/>
    <property type="evidence" value="ECO:0007669"/>
    <property type="project" value="InterPro"/>
</dbReference>
<name>A0A2G4YPI2_9PROT</name>
<dbReference type="InterPro" id="IPR036291">
    <property type="entry name" value="NAD(P)-bd_dom_sf"/>
</dbReference>
<keyword evidence="8" id="KW-1185">Reference proteome</keyword>
<dbReference type="Pfam" id="PF21074">
    <property type="entry name" value="GDH_C"/>
    <property type="match status" value="1"/>
</dbReference>
<dbReference type="InterPro" id="IPR007780">
    <property type="entry name" value="NAD_Glu_DH_bac"/>
</dbReference>
<evidence type="ECO:0000313" key="8">
    <source>
        <dbReference type="Proteomes" id="UP000229730"/>
    </source>
</evidence>
<dbReference type="Pfam" id="PF21076">
    <property type="entry name" value="GDH_ACT2"/>
    <property type="match status" value="1"/>
</dbReference>
<dbReference type="SUPFAM" id="SSF51735">
    <property type="entry name" value="NAD(P)-binding Rossmann-fold domains"/>
    <property type="match status" value="1"/>
</dbReference>
<comment type="caution">
    <text evidence="7">The sequence shown here is derived from an EMBL/GenBank/DDBJ whole genome shotgun (WGS) entry which is preliminary data.</text>
</comment>
<evidence type="ECO:0000259" key="4">
    <source>
        <dbReference type="Pfam" id="PF21075"/>
    </source>
</evidence>
<dbReference type="GO" id="GO:0004352">
    <property type="term" value="F:glutamate dehydrogenase (NAD+) activity"/>
    <property type="evidence" value="ECO:0007669"/>
    <property type="project" value="InterPro"/>
</dbReference>
<feature type="domain" description="NAD-glutamate dehydrogenase ACT2" evidence="5">
    <location>
        <begin position="400"/>
        <end position="489"/>
    </location>
</feature>
<feature type="domain" description="NAD-specific glutamate dehydrogenase C-terminal" evidence="3">
    <location>
        <begin position="1268"/>
        <end position="1600"/>
    </location>
</feature>
<evidence type="ECO:0000256" key="1">
    <source>
        <dbReference type="ARBA" id="ARBA00023002"/>
    </source>
</evidence>
<protein>
    <submittedName>
        <fullName evidence="7">NAD-glutamate dehydrogenase</fullName>
    </submittedName>
</protein>
<dbReference type="InterPro" id="IPR049064">
    <property type="entry name" value="NAD_Glu_DH_ACT3"/>
</dbReference>
<dbReference type="InterPro" id="IPR024727">
    <property type="entry name" value="NAD_Glu_DH_N_ACT1"/>
</dbReference>
<dbReference type="InterPro" id="IPR049058">
    <property type="entry name" value="NAD_Glu_DH_HM2"/>
</dbReference>
<dbReference type="SUPFAM" id="SSF53223">
    <property type="entry name" value="Aminoacid dehydrogenase-like, N-terminal domain"/>
    <property type="match status" value="1"/>
</dbReference>
<dbReference type="Proteomes" id="UP000229730">
    <property type="component" value="Unassembled WGS sequence"/>
</dbReference>
<dbReference type="EMBL" id="PDEM01000025">
    <property type="protein sequence ID" value="PHZ84215.1"/>
    <property type="molecule type" value="Genomic_DNA"/>
</dbReference>
<dbReference type="Pfam" id="PF21075">
    <property type="entry name" value="GDH_ACT1"/>
    <property type="match status" value="1"/>
</dbReference>
<reference evidence="7 8" key="1">
    <citation type="submission" date="2017-10" db="EMBL/GenBank/DDBJ databases">
        <title>Frigbacter circumglobatus gen. nov. sp. nov., isolated from sediment cultured in situ.</title>
        <authorList>
            <person name="Zhao Z."/>
        </authorList>
    </citation>
    <scope>NUCLEOTIDE SEQUENCE [LARGE SCALE GENOMIC DNA]</scope>
    <source>
        <strain evidence="7 8">ZYL</strain>
    </source>
</reference>
<dbReference type="InterPro" id="IPR049059">
    <property type="entry name" value="NAD_Glu_DH_HM1"/>
</dbReference>
<evidence type="ECO:0000259" key="3">
    <source>
        <dbReference type="Pfam" id="PF21074"/>
    </source>
</evidence>
<gene>
    <name evidence="7" type="ORF">CRD36_13575</name>
</gene>
<dbReference type="PIRSF" id="PIRSF036761">
    <property type="entry name" value="GDH_Mll4104"/>
    <property type="match status" value="1"/>
</dbReference>
<dbReference type="Pfam" id="PF05088">
    <property type="entry name" value="Bac_GDH_CD"/>
    <property type="match status" value="1"/>
</dbReference>
<proteinExistence type="predicted"/>
<dbReference type="InterPro" id="IPR049056">
    <property type="entry name" value="NAD_Glu_DH_HM3"/>
</dbReference>
<dbReference type="GO" id="GO:0006538">
    <property type="term" value="P:L-glutamate catabolic process"/>
    <property type="evidence" value="ECO:0007669"/>
    <property type="project" value="InterPro"/>
</dbReference>
<dbReference type="OrthoDB" id="9758052at2"/>
<evidence type="ECO:0000259" key="5">
    <source>
        <dbReference type="Pfam" id="PF21076"/>
    </source>
</evidence>
<evidence type="ECO:0000313" key="7">
    <source>
        <dbReference type="EMBL" id="PHZ84215.1"/>
    </source>
</evidence>
<feature type="domain" description="NAD-glutamate dehydrogenase N-terminal ACT1" evidence="4">
    <location>
        <begin position="33"/>
        <end position="171"/>
    </location>
</feature>
<dbReference type="Pfam" id="PF21077">
    <property type="entry name" value="GDH_ACT3"/>
    <property type="match status" value="1"/>
</dbReference>
<dbReference type="InterPro" id="IPR048381">
    <property type="entry name" value="GDH_C"/>
</dbReference>
<dbReference type="InterPro" id="IPR028971">
    <property type="entry name" value="NAD-GDH_cat"/>
</dbReference>
<sequence>MTSWTQKKLRIDVVADFAVERSKSGPNAEFIQFIKDLYKHAAPEELNNRPIEELYAAALSLWKYAQQRDKNLCKIRVFNPTLEEHGWPASHTIIQIINDDMPFLLDSVTSNLLEDGNDLHMLVHPIMTFKRDAKGNITTDKAGKEVTESIMHIEITAMTDPEQIAELEAKLSKVLGFVRAAIDDWKVMLGKMDDVGKNLKSLPKTVLDPQKRDVAVNFLNWLKNDNFTVLGYREYFHDSKAPHKTKGEGYGMLREPDEYVLKGPEGLVPTSPEIEDFMAQDEIMLITKANVKSLIHRVVHLDYIGFKKFDKKGATISEVRFVGLFTAQSYNQQAATVPYLDQKVQHVVSESGFSAESHDGRALMHILETLPRDELFQIDEEQLLETAMGILHLKVVPRCRAFIRKDRFERYVSALVFVPRDLYDSTLRGKVETILCEAFNGELSSRYAQLSNERIARWHFIIRTKPGDVPNPDTDSINKRLNEVAQRWTDHLQEVLNDRWGEEVGTTLFRTYHKSFSESYREHFDARFAVTDIEKLEQLPESQNIQFNFYRLVEDPDHAIRLKIYTSRQTIALSDCLPMLENLGLRVVEENAFTVVTEESHSPITHTIHDFYMEDQTENSFDLAKMKDRLENTLRAVWIERVDNDGFNKLVLRAGLNYRQALILRIYSKYLRQLGLSYSETYMQDTLTQHCDIARDLSSLFEVFFSLVLPKGLDRETEAARLEQSIRTNLEQVDSLDQDRMLRSYLNVITSTLRTNFYQADKDGSNKPYISIKIKSREVKEAPKPRPYAEIFVYSPRIEGVHLRAGPVARGGLRWSDRKEDYRTEVLGLVKAQQVKNTVIVPVGAKGGFVPKQIPVGADREQTLAEGITCYKTFISGLLDITDNLKDQNIIHPDNVVRRDGDDPYLVVAADKGTATFSDIANGLAQDYGFWLDDAFASGGSKGYDHKKMGITAKGAWVSVQRHFRERDINVQTDSITVTGVGDMSGDVFGNGLLCSKAVKLVAAFDHRDIFIDPNPDPATSYKERERLFNLPRSSWQDYNQKLMSKGGGIFPRSAKSIPLSPEMQDLLHFDASVKTATPNEVMRAILTSHADLLWFGGIGTYVKSTQENNSQVGDRANDAIRVDGRELNCTVIAEGGNLACTQRGRIEYALKGGLINTDAVDNSAGVDCSDNEVNIKILLNALVVDGKLTSQQRDSLLVEMTDEVSKIVLNDNYLQTQTISLARASSIRELDSFVRFMDDLEKSAHLDRELEFLPTDDELIDRTEKELGLTRPEISVLVAYAKMGLYDELMTSDFLDDPYLDKYLIRAFPIQLQTRYASEIAKHQLKRAIIAKEICNEIVNRGGIQAIKEETGAMAADIARASIIAREVFSLTALCEQIESLDYKAPATIQILMLMDVEAFARRQTIWFLNNTDTSRPLKDIIEQFRPGVEKLFEGSAALPNAQDDSLNCKIAMYCEQNVDRELAAHIANLELTVAACDMVLVAQEMDIDILDVARAYFLLGDKIGFDWLRAEAEVVESSDHWDRLATNSVVADLLDQQKNLTRSALANLKKGGDSVEAATAWLKKVDNSIHRIQKLITDFQVTGRINVTKLGFAARQIRNVIID</sequence>
<keyword evidence="1" id="KW-0560">Oxidoreductase</keyword>
<dbReference type="InterPro" id="IPR046346">
    <property type="entry name" value="Aminoacid_DH-like_N_sf"/>
</dbReference>
<organism evidence="7 8">
    <name type="scientific">Paremcibacter congregatus</name>
    <dbReference type="NCBI Taxonomy" id="2043170"/>
    <lineage>
        <taxon>Bacteria</taxon>
        <taxon>Pseudomonadati</taxon>
        <taxon>Pseudomonadota</taxon>
        <taxon>Alphaproteobacteria</taxon>
        <taxon>Emcibacterales</taxon>
        <taxon>Emcibacteraceae</taxon>
        <taxon>Paremcibacter</taxon>
    </lineage>
</organism>
<dbReference type="InterPro" id="IPR049062">
    <property type="entry name" value="NAD_Glu_DH_ACT2"/>
</dbReference>
<evidence type="ECO:0000259" key="6">
    <source>
        <dbReference type="Pfam" id="PF21077"/>
    </source>
</evidence>
<dbReference type="Gene3D" id="3.40.50.720">
    <property type="entry name" value="NAD(P)-binding Rossmann-like Domain"/>
    <property type="match status" value="1"/>
</dbReference>
<dbReference type="Pfam" id="PF21073">
    <property type="entry name" value="GDH_HM1"/>
    <property type="match status" value="1"/>
</dbReference>
<evidence type="ECO:0000259" key="2">
    <source>
        <dbReference type="Pfam" id="PF05088"/>
    </source>
</evidence>
<dbReference type="PANTHER" id="PTHR43403">
    <property type="entry name" value="NAD-SPECIFIC GLUTAMATE DEHYDROGENASE"/>
    <property type="match status" value="1"/>
</dbReference>
<dbReference type="RefSeq" id="WP_099474147.1">
    <property type="nucleotide sequence ID" value="NZ_CP041025.1"/>
</dbReference>